<organism evidence="9 10">
    <name type="scientific">Rhizorhabdus dicambivorans</name>
    <dbReference type="NCBI Taxonomy" id="1850238"/>
    <lineage>
        <taxon>Bacteria</taxon>
        <taxon>Pseudomonadati</taxon>
        <taxon>Pseudomonadota</taxon>
        <taxon>Alphaproteobacteria</taxon>
        <taxon>Sphingomonadales</taxon>
        <taxon>Sphingomonadaceae</taxon>
        <taxon>Rhizorhabdus</taxon>
    </lineage>
</organism>
<dbReference type="InterPro" id="IPR002937">
    <property type="entry name" value="Amino_oxidase"/>
</dbReference>
<dbReference type="EMBL" id="NWUF01000009">
    <property type="protein sequence ID" value="PCE42191.1"/>
    <property type="molecule type" value="Genomic_DNA"/>
</dbReference>
<proteinExistence type="inferred from homology"/>
<gene>
    <name evidence="9" type="ORF">COO09_11210</name>
</gene>
<feature type="region of interest" description="Disordered" evidence="7">
    <location>
        <begin position="239"/>
        <end position="258"/>
    </location>
</feature>
<dbReference type="AlphaFoldDB" id="A0A2A4FVJ2"/>
<dbReference type="PANTHER" id="PTHR10742:SF410">
    <property type="entry name" value="LYSINE-SPECIFIC HISTONE DEMETHYLASE 2"/>
    <property type="match status" value="1"/>
</dbReference>
<comment type="similarity">
    <text evidence="2">Belongs to the tryptophan 2-monooxygenase family.</text>
</comment>
<dbReference type="Gene3D" id="1.20.1440.240">
    <property type="match status" value="1"/>
</dbReference>
<dbReference type="PRINTS" id="PR00411">
    <property type="entry name" value="PNDRDTASEI"/>
</dbReference>
<dbReference type="Pfam" id="PF01593">
    <property type="entry name" value="Amino_oxidase"/>
    <property type="match status" value="1"/>
</dbReference>
<name>A0A2A4FVJ2_9SPHN</name>
<evidence type="ECO:0000256" key="1">
    <source>
        <dbReference type="ARBA" id="ARBA00004814"/>
    </source>
</evidence>
<reference evidence="9 10" key="1">
    <citation type="submission" date="2017-09" db="EMBL/GenBank/DDBJ databases">
        <title>The Catabolism of 3,6-Dichlorosalicylic acid is Initiated by the Cytochrome P450 Monooxygenase DsmABC in Rhizorhabdus dicambivorans Ndbn-20.</title>
        <authorList>
            <person name="Na L."/>
        </authorList>
    </citation>
    <scope>NUCLEOTIDE SEQUENCE [LARGE SCALE GENOMIC DNA]</scope>
    <source>
        <strain evidence="9 10">Ndbn-20m</strain>
    </source>
</reference>
<dbReference type="Proteomes" id="UP000218934">
    <property type="component" value="Unassembled WGS sequence"/>
</dbReference>
<dbReference type="SUPFAM" id="SSF51905">
    <property type="entry name" value="FAD/NAD(P)-binding domain"/>
    <property type="match status" value="1"/>
</dbReference>
<sequence length="534" mass="58481">MGDLDMGMASNGLTRRFFLERLGRMGGTAMLLAGMDALGFGIGSALAAPPKLEGKPRKNRVVILGAGNAGLASAYELTQAGYQVTVIEARSFPGGRAQTARKGFSLTELGGATQNCDYDDGLYINHGPWRIPYHHHSTLHYTRKFGVPLELFNNDNDASFLFFEKGKGPLAGKPVRKGEVAADMLGYSSEILAKLSKQGALDSQMGAEDKERFIEFLTEFGHLSKKDLNYTGTPGRGFLVDPGAGTDPGPGKPSAPHKLNDLLDSGLWHMLHSVAEWEQQRTMFQPVQGMEQIPKAIARHLPDGMIRYSTEVQRIRQSPKGVTVDVMRDGQPETIAADWCICTIPLSVLKTIDHGLSPAFAEAMAKCAYAPVGKIGLQMKRRFWEEDHSIYGGHVFCDNPDINNIALPSTGWQGQKGVLLGYYNFGPNAAKVSARSPADRAALALDYGQKIFPAYKESYETSFSVAWHRVKYNLGGWGMWSDEARATAYPLLTEPDGRLYLAGEHMSYIGGWQAGAFESAWQQVERLHARAMKG</sequence>
<evidence type="ECO:0000313" key="9">
    <source>
        <dbReference type="EMBL" id="PCE42191.1"/>
    </source>
</evidence>
<keyword evidence="5" id="KW-0073">Auxin biosynthesis</keyword>
<evidence type="ECO:0000256" key="4">
    <source>
        <dbReference type="ARBA" id="ARBA00017871"/>
    </source>
</evidence>
<evidence type="ECO:0000259" key="8">
    <source>
        <dbReference type="Pfam" id="PF01593"/>
    </source>
</evidence>
<dbReference type="OrthoDB" id="337830at2"/>
<evidence type="ECO:0000256" key="7">
    <source>
        <dbReference type="SAM" id="MobiDB-lite"/>
    </source>
</evidence>
<dbReference type="GO" id="GO:0009851">
    <property type="term" value="P:auxin biosynthetic process"/>
    <property type="evidence" value="ECO:0007669"/>
    <property type="project" value="UniProtKB-KW"/>
</dbReference>
<comment type="pathway">
    <text evidence="1">Plant hormone metabolism; auxin biosynthesis.</text>
</comment>
<evidence type="ECO:0000256" key="2">
    <source>
        <dbReference type="ARBA" id="ARBA00005833"/>
    </source>
</evidence>
<evidence type="ECO:0000256" key="3">
    <source>
        <dbReference type="ARBA" id="ARBA00012535"/>
    </source>
</evidence>
<dbReference type="KEGG" id="rdi:CMV14_23080"/>
<dbReference type="EC" id="1.13.12.3" evidence="3"/>
<dbReference type="GO" id="GO:0050361">
    <property type="term" value="F:tryptophan 2-monooxygenase activity"/>
    <property type="evidence" value="ECO:0007669"/>
    <property type="project" value="UniProtKB-EC"/>
</dbReference>
<dbReference type="InterPro" id="IPR050281">
    <property type="entry name" value="Flavin_monoamine_oxidase"/>
</dbReference>
<evidence type="ECO:0000256" key="5">
    <source>
        <dbReference type="ARBA" id="ARBA00023070"/>
    </source>
</evidence>
<dbReference type="PANTHER" id="PTHR10742">
    <property type="entry name" value="FLAVIN MONOAMINE OXIDASE"/>
    <property type="match status" value="1"/>
</dbReference>
<dbReference type="SUPFAM" id="SSF54373">
    <property type="entry name" value="FAD-linked reductases, C-terminal domain"/>
    <property type="match status" value="1"/>
</dbReference>
<protein>
    <recommendedName>
        <fullName evidence="4">Tryptophan 2-monooxygenase</fullName>
        <ecNumber evidence="3">1.13.12.3</ecNumber>
    </recommendedName>
</protein>
<comment type="caution">
    <text evidence="9">The sequence shown here is derived from an EMBL/GenBank/DDBJ whole genome shotgun (WGS) entry which is preliminary data.</text>
</comment>
<dbReference type="Gene3D" id="3.90.660.10">
    <property type="match status" value="1"/>
</dbReference>
<feature type="domain" description="Amine oxidase" evidence="8">
    <location>
        <begin position="69"/>
        <end position="527"/>
    </location>
</feature>
<dbReference type="InterPro" id="IPR036188">
    <property type="entry name" value="FAD/NAD-bd_sf"/>
</dbReference>
<dbReference type="Gene3D" id="3.50.50.60">
    <property type="entry name" value="FAD/NAD(P)-binding domain"/>
    <property type="match status" value="1"/>
</dbReference>
<evidence type="ECO:0000313" key="10">
    <source>
        <dbReference type="Proteomes" id="UP000218934"/>
    </source>
</evidence>
<evidence type="ECO:0000256" key="6">
    <source>
        <dbReference type="ARBA" id="ARBA00047321"/>
    </source>
</evidence>
<comment type="catalytic activity">
    <reaction evidence="6">
        <text>L-tryptophan + O2 = indole-3-acetamide + CO2 + H2O</text>
        <dbReference type="Rhea" id="RHEA:16165"/>
        <dbReference type="ChEBI" id="CHEBI:15377"/>
        <dbReference type="ChEBI" id="CHEBI:15379"/>
        <dbReference type="ChEBI" id="CHEBI:16031"/>
        <dbReference type="ChEBI" id="CHEBI:16526"/>
        <dbReference type="ChEBI" id="CHEBI:57912"/>
        <dbReference type="EC" id="1.13.12.3"/>
    </reaction>
</comment>
<keyword evidence="10" id="KW-1185">Reference proteome</keyword>
<accession>A0A2A4FVJ2</accession>
<dbReference type="RefSeq" id="WP_066963862.1">
    <property type="nucleotide sequence ID" value="NZ_CP023449.1"/>
</dbReference>